<evidence type="ECO:0000256" key="1">
    <source>
        <dbReference type="SAM" id="MobiDB-lite"/>
    </source>
</evidence>
<accession>A0A5N5MY26</accession>
<keyword evidence="2" id="KW-0472">Membrane</keyword>
<organism evidence="4 5">
    <name type="scientific">Pangasianodon hypophthalmus</name>
    <name type="common">Striped catfish</name>
    <name type="synonym">Helicophagus hypophthalmus</name>
    <dbReference type="NCBI Taxonomy" id="310915"/>
    <lineage>
        <taxon>Eukaryota</taxon>
        <taxon>Metazoa</taxon>
        <taxon>Chordata</taxon>
        <taxon>Craniata</taxon>
        <taxon>Vertebrata</taxon>
        <taxon>Euteleostomi</taxon>
        <taxon>Actinopterygii</taxon>
        <taxon>Neopterygii</taxon>
        <taxon>Teleostei</taxon>
        <taxon>Ostariophysi</taxon>
        <taxon>Siluriformes</taxon>
        <taxon>Pangasiidae</taxon>
        <taxon>Pangasianodon</taxon>
    </lineage>
</organism>
<feature type="signal peptide" evidence="3">
    <location>
        <begin position="1"/>
        <end position="26"/>
    </location>
</feature>
<evidence type="ECO:0000256" key="2">
    <source>
        <dbReference type="SAM" id="Phobius"/>
    </source>
</evidence>
<gene>
    <name evidence="4" type="ORF">PHYPO_G00027140</name>
</gene>
<keyword evidence="5" id="KW-1185">Reference proteome</keyword>
<feature type="chain" id="PRO_5024300801" evidence="3">
    <location>
        <begin position="27"/>
        <end position="224"/>
    </location>
</feature>
<dbReference type="Proteomes" id="UP000327468">
    <property type="component" value="Chromosome 11"/>
</dbReference>
<protein>
    <submittedName>
        <fullName evidence="4">Uncharacterized protein</fullName>
    </submittedName>
</protein>
<sequence>MARVLHAIVDLIIAFSILQESTVVMTAVMQVTRQANTETHHPSSTASLSTHSTFATHSPSKVTQDLNETQQTNNSISPETSTHLTATTSQSHTLSHGEITTTDQTKTAVVVSDSSGTTALRTTKLASVTTILSSTEEPGKTATSTGKVNMTPSSASSNKGEDSLAKNPGLVAILCIFFIILALVIVVAIAKIISCRKSPQFERLEDLPMNKMNEDAPFARYPPK</sequence>
<evidence type="ECO:0000256" key="3">
    <source>
        <dbReference type="SAM" id="SignalP"/>
    </source>
</evidence>
<name>A0A5N5MY26_PANHP</name>
<dbReference type="EMBL" id="VFJC01000012">
    <property type="protein sequence ID" value="KAB5559266.1"/>
    <property type="molecule type" value="Genomic_DNA"/>
</dbReference>
<feature type="region of interest" description="Disordered" evidence="1">
    <location>
        <begin position="135"/>
        <end position="162"/>
    </location>
</feature>
<keyword evidence="2" id="KW-1133">Transmembrane helix</keyword>
<evidence type="ECO:0000313" key="5">
    <source>
        <dbReference type="Proteomes" id="UP000327468"/>
    </source>
</evidence>
<feature type="transmembrane region" description="Helical" evidence="2">
    <location>
        <begin position="169"/>
        <end position="193"/>
    </location>
</feature>
<comment type="caution">
    <text evidence="4">The sequence shown here is derived from an EMBL/GenBank/DDBJ whole genome shotgun (WGS) entry which is preliminary data.</text>
</comment>
<keyword evidence="3" id="KW-0732">Signal</keyword>
<dbReference type="AlphaFoldDB" id="A0A5N5MY26"/>
<proteinExistence type="predicted"/>
<feature type="region of interest" description="Disordered" evidence="1">
    <location>
        <begin position="35"/>
        <end position="100"/>
    </location>
</feature>
<feature type="compositionally biased region" description="Polar residues" evidence="1">
    <location>
        <begin position="135"/>
        <end position="158"/>
    </location>
</feature>
<reference evidence="4 5" key="1">
    <citation type="submission" date="2019-06" db="EMBL/GenBank/DDBJ databases">
        <title>A chromosome-scale genome assembly of the striped catfish, Pangasianodon hypophthalmus.</title>
        <authorList>
            <person name="Wen M."/>
            <person name="Zahm M."/>
            <person name="Roques C."/>
            <person name="Cabau C."/>
            <person name="Klopp C."/>
            <person name="Donnadieu C."/>
            <person name="Jouanno E."/>
            <person name="Avarre J.-C."/>
            <person name="Campet M."/>
            <person name="Ha T.T.T."/>
            <person name="Dugue R."/>
            <person name="Lampietro C."/>
            <person name="Louis A."/>
            <person name="Herpin A."/>
            <person name="Echchiki A."/>
            <person name="Berthelot C."/>
            <person name="Parey E."/>
            <person name="Roest-Crollius H."/>
            <person name="Braasch I."/>
            <person name="Postlethwait J."/>
            <person name="Bobe J."/>
            <person name="Montfort J."/>
            <person name="Bouchez O."/>
            <person name="Begum T."/>
            <person name="Schartl M."/>
            <person name="Guiguen Y."/>
        </authorList>
    </citation>
    <scope>NUCLEOTIDE SEQUENCE [LARGE SCALE GENOMIC DNA]</scope>
    <source>
        <strain evidence="4 5">Indonesia</strain>
        <tissue evidence="4">Blood</tissue>
    </source>
</reference>
<keyword evidence="2" id="KW-0812">Transmembrane</keyword>
<evidence type="ECO:0000313" key="4">
    <source>
        <dbReference type="EMBL" id="KAB5559266.1"/>
    </source>
</evidence>